<dbReference type="PRINTS" id="PR00342">
    <property type="entry name" value="RHESUSRHD"/>
</dbReference>
<dbReference type="STRING" id="145388.A0A0D2L3J6"/>
<evidence type="ECO:0000256" key="5">
    <source>
        <dbReference type="ARBA" id="ARBA00023136"/>
    </source>
</evidence>
<dbReference type="KEGG" id="mng:MNEG_6182"/>
<dbReference type="OrthoDB" id="534912at2759"/>
<dbReference type="GO" id="GO:0097272">
    <property type="term" value="P:ammonium homeostasis"/>
    <property type="evidence" value="ECO:0007669"/>
    <property type="project" value="TreeGrafter"/>
</dbReference>
<dbReference type="InterPro" id="IPR024041">
    <property type="entry name" value="NH4_transpt_AmtB-like_dom"/>
</dbReference>
<dbReference type="Pfam" id="PF00909">
    <property type="entry name" value="Ammonium_transp"/>
    <property type="match status" value="1"/>
</dbReference>
<feature type="transmembrane region" description="Helical" evidence="6">
    <location>
        <begin position="100"/>
        <end position="122"/>
    </location>
</feature>
<dbReference type="SUPFAM" id="SSF111352">
    <property type="entry name" value="Ammonium transporter"/>
    <property type="match status" value="1"/>
</dbReference>
<feature type="transmembrane region" description="Helical" evidence="6">
    <location>
        <begin position="66"/>
        <end position="88"/>
    </location>
</feature>
<dbReference type="GeneID" id="25739058"/>
<dbReference type="InterPro" id="IPR029020">
    <property type="entry name" value="Ammonium/urea_transptr"/>
</dbReference>
<dbReference type="GO" id="GO:0005886">
    <property type="term" value="C:plasma membrane"/>
    <property type="evidence" value="ECO:0007669"/>
    <property type="project" value="InterPro"/>
</dbReference>
<reference evidence="8 9" key="1">
    <citation type="journal article" date="2013" name="BMC Genomics">
        <title>Reconstruction of the lipid metabolism for the microalga Monoraphidium neglectum from its genome sequence reveals characteristics suitable for biofuel production.</title>
        <authorList>
            <person name="Bogen C."/>
            <person name="Al-Dilaimi A."/>
            <person name="Albersmeier A."/>
            <person name="Wichmann J."/>
            <person name="Grundmann M."/>
            <person name="Rupp O."/>
            <person name="Lauersen K.J."/>
            <person name="Blifernez-Klassen O."/>
            <person name="Kalinowski J."/>
            <person name="Goesmann A."/>
            <person name="Mussgnug J.H."/>
            <person name="Kruse O."/>
        </authorList>
    </citation>
    <scope>NUCLEOTIDE SEQUENCE [LARGE SCALE GENOMIC DNA]</scope>
    <source>
        <strain evidence="8 9">SAG 48.87</strain>
    </source>
</reference>
<dbReference type="InterPro" id="IPR002229">
    <property type="entry name" value="RhesusRHD"/>
</dbReference>
<keyword evidence="9" id="KW-1185">Reference proteome</keyword>
<sequence length="196" mass="19084">MHVQNATLAGGVAVGSAAALNLHPAGALAVGAFAGAMSTAGFARLTPLLERRMGLGDTCGVHNLHGLPGILGGLVAGFASFGAANAAAAPHGAAQLGWQLAAIAATVAIGATGGGLAGWAAARANPMSQLIDGAHLFDDGLIWTGVDLEVSTKDHSVVGVPSVHGGNAYEQHKETQAAAAAANGAAKDADACDQQV</sequence>
<dbReference type="Proteomes" id="UP000054498">
    <property type="component" value="Unassembled WGS sequence"/>
</dbReference>
<dbReference type="PANTHER" id="PTHR11730:SF60">
    <property type="entry name" value="RH50, ISOFORM D"/>
    <property type="match status" value="1"/>
</dbReference>
<evidence type="ECO:0000313" key="8">
    <source>
        <dbReference type="EMBL" id="KIZ01774.1"/>
    </source>
</evidence>
<proteinExistence type="inferred from homology"/>
<evidence type="ECO:0000259" key="7">
    <source>
        <dbReference type="Pfam" id="PF00909"/>
    </source>
</evidence>
<evidence type="ECO:0000256" key="4">
    <source>
        <dbReference type="ARBA" id="ARBA00022989"/>
    </source>
</evidence>
<comment type="subcellular location">
    <subcellularLocation>
        <location evidence="1">Membrane</location>
        <topology evidence="1">Multi-pass membrane protein</topology>
    </subcellularLocation>
</comment>
<keyword evidence="5 6" id="KW-0472">Membrane</keyword>
<evidence type="ECO:0000256" key="1">
    <source>
        <dbReference type="ARBA" id="ARBA00004141"/>
    </source>
</evidence>
<feature type="transmembrane region" description="Helical" evidence="6">
    <location>
        <begin position="25"/>
        <end position="45"/>
    </location>
</feature>
<dbReference type="PANTHER" id="PTHR11730">
    <property type="entry name" value="AMMONIUM TRANSPORTER"/>
    <property type="match status" value="1"/>
</dbReference>
<protein>
    <submittedName>
        <fullName evidence="8">Ammonium transporter Rh type C</fullName>
    </submittedName>
</protein>
<evidence type="ECO:0000256" key="3">
    <source>
        <dbReference type="ARBA" id="ARBA00022692"/>
    </source>
</evidence>
<dbReference type="RefSeq" id="XP_013900793.1">
    <property type="nucleotide sequence ID" value="XM_014045339.1"/>
</dbReference>
<keyword evidence="3 6" id="KW-0812">Transmembrane</keyword>
<dbReference type="GO" id="GO:0008519">
    <property type="term" value="F:ammonium channel activity"/>
    <property type="evidence" value="ECO:0007669"/>
    <property type="project" value="InterPro"/>
</dbReference>
<evidence type="ECO:0000256" key="6">
    <source>
        <dbReference type="SAM" id="Phobius"/>
    </source>
</evidence>
<keyword evidence="4 6" id="KW-1133">Transmembrane helix</keyword>
<feature type="domain" description="Ammonium transporter AmtB-like" evidence="7">
    <location>
        <begin position="2"/>
        <end position="119"/>
    </location>
</feature>
<name>A0A0D2L3J6_9CHLO</name>
<dbReference type="AlphaFoldDB" id="A0A0D2L3J6"/>
<dbReference type="Gene3D" id="1.10.3430.10">
    <property type="entry name" value="Ammonium transporter AmtB like domains"/>
    <property type="match status" value="1"/>
</dbReference>
<comment type="similarity">
    <text evidence="2">Belongs to the ammonium transporter (TC 2.A.49) family. Rh subfamily.</text>
</comment>
<evidence type="ECO:0000313" key="9">
    <source>
        <dbReference type="Proteomes" id="UP000054498"/>
    </source>
</evidence>
<gene>
    <name evidence="8" type="ORF">MNEG_6182</name>
</gene>
<organism evidence="8 9">
    <name type="scientific">Monoraphidium neglectum</name>
    <dbReference type="NCBI Taxonomy" id="145388"/>
    <lineage>
        <taxon>Eukaryota</taxon>
        <taxon>Viridiplantae</taxon>
        <taxon>Chlorophyta</taxon>
        <taxon>core chlorophytes</taxon>
        <taxon>Chlorophyceae</taxon>
        <taxon>CS clade</taxon>
        <taxon>Sphaeropleales</taxon>
        <taxon>Selenastraceae</taxon>
        <taxon>Monoraphidium</taxon>
    </lineage>
</organism>
<evidence type="ECO:0000256" key="2">
    <source>
        <dbReference type="ARBA" id="ARBA00011036"/>
    </source>
</evidence>
<dbReference type="EMBL" id="KK101202">
    <property type="protein sequence ID" value="KIZ01774.1"/>
    <property type="molecule type" value="Genomic_DNA"/>
</dbReference>
<accession>A0A0D2L3J6</accession>